<dbReference type="Proteomes" id="UP000029736">
    <property type="component" value="Unassembled WGS sequence"/>
</dbReference>
<protein>
    <submittedName>
        <fullName evidence="1">General stress protein</fullName>
    </submittedName>
</protein>
<dbReference type="STRING" id="1524460.IX84_24520"/>
<gene>
    <name evidence="1" type="ORF">IX84_24520</name>
</gene>
<sequence length="112" mass="12437">MNWLQLQSRSQIEEIIEHSKSVPCLIFKHSTRCSISSLAQNRLSKGWSLADNDVLPYHLDLIAHRDLSNAVAEQFGVRHESPQVLLIKDGRCVYDASHLGISATDIASQVGA</sequence>
<comment type="caution">
    <text evidence="1">The sequence shown here is derived from an EMBL/GenBank/DDBJ whole genome shotgun (WGS) entry which is preliminary data.</text>
</comment>
<reference evidence="1 2" key="1">
    <citation type="journal article" date="2014" name="Int. J. Syst. Evol. Microbiol.">
        <title>Phaeodactylibacter xiamenensis gen. nov., sp. nov., a member of the family Saprospiraceae isolated from the marine alga Phaeodactylum tricornutum.</title>
        <authorList>
            <person name="Chen Z.Jr."/>
            <person name="Lei X."/>
            <person name="Lai Q."/>
            <person name="Li Y."/>
            <person name="Zhang B."/>
            <person name="Zhang J."/>
            <person name="Zhang H."/>
            <person name="Yang L."/>
            <person name="Zheng W."/>
            <person name="Tian Y."/>
            <person name="Yu Z."/>
            <person name="Xu H.Jr."/>
            <person name="Zheng T."/>
        </authorList>
    </citation>
    <scope>NUCLEOTIDE SEQUENCE [LARGE SCALE GENOMIC DNA]</scope>
    <source>
        <strain evidence="1 2">KD52</strain>
    </source>
</reference>
<accession>A0A098S0H5</accession>
<dbReference type="InterPro" id="IPR022551">
    <property type="entry name" value="BrxC"/>
</dbReference>
<keyword evidence="2" id="KW-1185">Reference proteome</keyword>
<proteinExistence type="predicted"/>
<dbReference type="Pfam" id="PF11009">
    <property type="entry name" value="BrxC"/>
    <property type="match status" value="1"/>
</dbReference>
<dbReference type="Gene3D" id="3.40.30.10">
    <property type="entry name" value="Glutaredoxin"/>
    <property type="match status" value="1"/>
</dbReference>
<dbReference type="EMBL" id="JPOS01000083">
    <property type="protein sequence ID" value="KGE85804.1"/>
    <property type="molecule type" value="Genomic_DNA"/>
</dbReference>
<dbReference type="AlphaFoldDB" id="A0A098S0H5"/>
<evidence type="ECO:0000313" key="2">
    <source>
        <dbReference type="Proteomes" id="UP000029736"/>
    </source>
</evidence>
<dbReference type="OrthoDB" id="677051at2"/>
<evidence type="ECO:0000313" key="1">
    <source>
        <dbReference type="EMBL" id="KGE85804.1"/>
    </source>
</evidence>
<name>A0A098S0H5_9BACT</name>
<organism evidence="1 2">
    <name type="scientific">Phaeodactylibacter xiamenensis</name>
    <dbReference type="NCBI Taxonomy" id="1524460"/>
    <lineage>
        <taxon>Bacteria</taxon>
        <taxon>Pseudomonadati</taxon>
        <taxon>Bacteroidota</taxon>
        <taxon>Saprospiria</taxon>
        <taxon>Saprospirales</taxon>
        <taxon>Haliscomenobacteraceae</taxon>
        <taxon>Phaeodactylibacter</taxon>
    </lineage>
</organism>
<dbReference type="NCBIfam" id="TIGR04019">
    <property type="entry name" value="B_thiol_YtxJ"/>
    <property type="match status" value="1"/>
</dbReference>